<feature type="domain" description="MsrB" evidence="5">
    <location>
        <begin position="58"/>
        <end position="179"/>
    </location>
</feature>
<dbReference type="GO" id="GO:0030091">
    <property type="term" value="P:protein repair"/>
    <property type="evidence" value="ECO:0007669"/>
    <property type="project" value="InterPro"/>
</dbReference>
<dbReference type="EMBL" id="JANIBC010000013">
    <property type="protein sequence ID" value="MCQ8186166.1"/>
    <property type="molecule type" value="Genomic_DNA"/>
</dbReference>
<evidence type="ECO:0000256" key="3">
    <source>
        <dbReference type="ARBA" id="ARBA00048488"/>
    </source>
</evidence>
<dbReference type="PANTHER" id="PTHR10173">
    <property type="entry name" value="METHIONINE SULFOXIDE REDUCTASE"/>
    <property type="match status" value="1"/>
</dbReference>
<accession>A0A9X2RJR8</accession>
<dbReference type="GO" id="GO:0006979">
    <property type="term" value="P:response to oxidative stress"/>
    <property type="evidence" value="ECO:0007669"/>
    <property type="project" value="InterPro"/>
</dbReference>
<dbReference type="EC" id="1.8.4.12" evidence="1"/>
<dbReference type="InterPro" id="IPR011057">
    <property type="entry name" value="Mss4-like_sf"/>
</dbReference>
<evidence type="ECO:0000256" key="4">
    <source>
        <dbReference type="SAM" id="SignalP"/>
    </source>
</evidence>
<dbReference type="GO" id="GO:0005737">
    <property type="term" value="C:cytoplasm"/>
    <property type="evidence" value="ECO:0007669"/>
    <property type="project" value="TreeGrafter"/>
</dbReference>
<dbReference type="PROSITE" id="PS51790">
    <property type="entry name" value="MSRB"/>
    <property type="match status" value="1"/>
</dbReference>
<dbReference type="SUPFAM" id="SSF51316">
    <property type="entry name" value="Mss4-like"/>
    <property type="match status" value="1"/>
</dbReference>
<comment type="catalytic activity">
    <reaction evidence="3">
        <text>L-methionyl-[protein] + [thioredoxin]-disulfide + H2O = L-methionyl-(R)-S-oxide-[protein] + [thioredoxin]-dithiol</text>
        <dbReference type="Rhea" id="RHEA:24164"/>
        <dbReference type="Rhea" id="RHEA-COMP:10698"/>
        <dbReference type="Rhea" id="RHEA-COMP:10700"/>
        <dbReference type="Rhea" id="RHEA-COMP:12313"/>
        <dbReference type="Rhea" id="RHEA-COMP:12314"/>
        <dbReference type="ChEBI" id="CHEBI:15377"/>
        <dbReference type="ChEBI" id="CHEBI:16044"/>
        <dbReference type="ChEBI" id="CHEBI:29950"/>
        <dbReference type="ChEBI" id="CHEBI:45764"/>
        <dbReference type="ChEBI" id="CHEBI:50058"/>
        <dbReference type="EC" id="1.8.4.12"/>
    </reaction>
</comment>
<comment type="caution">
    <text evidence="6">The sequence shown here is derived from an EMBL/GenBank/DDBJ whole genome shotgun (WGS) entry which is preliminary data.</text>
</comment>
<dbReference type="AlphaFoldDB" id="A0A9X2RJR8"/>
<dbReference type="RefSeq" id="WP_256620060.1">
    <property type="nucleotide sequence ID" value="NZ_JANIBC010000013.1"/>
</dbReference>
<feature type="chain" id="PRO_5040743586" description="peptide-methionine (R)-S-oxide reductase" evidence="4">
    <location>
        <begin position="27"/>
        <end position="182"/>
    </location>
</feature>
<organism evidence="6 7">
    <name type="scientific">Parvularcula maris</name>
    <dbReference type="NCBI Taxonomy" id="2965077"/>
    <lineage>
        <taxon>Bacteria</taxon>
        <taxon>Pseudomonadati</taxon>
        <taxon>Pseudomonadota</taxon>
        <taxon>Alphaproteobacteria</taxon>
        <taxon>Parvularculales</taxon>
        <taxon>Parvularculaceae</taxon>
        <taxon>Parvularcula</taxon>
    </lineage>
</organism>
<protein>
    <recommendedName>
        <fullName evidence="1">peptide-methionine (R)-S-oxide reductase</fullName>
        <ecNumber evidence="1">1.8.4.12</ecNumber>
    </recommendedName>
</protein>
<keyword evidence="2 6" id="KW-0560">Oxidoreductase</keyword>
<dbReference type="InterPro" id="IPR002579">
    <property type="entry name" value="Met_Sox_Rdtase_MsrB_dom"/>
</dbReference>
<evidence type="ECO:0000256" key="1">
    <source>
        <dbReference type="ARBA" id="ARBA00012499"/>
    </source>
</evidence>
<dbReference type="GO" id="GO:0033743">
    <property type="term" value="F:peptide-methionine (R)-S-oxide reductase activity"/>
    <property type="evidence" value="ECO:0007669"/>
    <property type="project" value="UniProtKB-EC"/>
</dbReference>
<dbReference type="Pfam" id="PF01641">
    <property type="entry name" value="SelR"/>
    <property type="match status" value="1"/>
</dbReference>
<feature type="signal peptide" evidence="4">
    <location>
        <begin position="1"/>
        <end position="26"/>
    </location>
</feature>
<dbReference type="Gene3D" id="2.170.150.20">
    <property type="entry name" value="Peptide methionine sulfoxide reductase"/>
    <property type="match status" value="1"/>
</dbReference>
<name>A0A9X2RJR8_9PROT</name>
<gene>
    <name evidence="6" type="primary">msrB</name>
    <name evidence="6" type="ORF">NOG11_12325</name>
</gene>
<dbReference type="Proteomes" id="UP001142610">
    <property type="component" value="Unassembled WGS sequence"/>
</dbReference>
<sequence length="182" mass="20450">MRFLFDRRQALLTGLCAAGIPLSACARTGTTEGASMSDTAIRPVPLGEGDIDWDAITREEWQERLTNEQFRILRKEGTEWAGSSDLNKEKREGTYICAGCYLPIFTSEQRYESGTGWPSFFDYEEGTLGFKTDYKLIYPRKEYHCVRCGGHQGHVFKDGPDPTGLRYCNNGAALLFVPRGEA</sequence>
<keyword evidence="7" id="KW-1185">Reference proteome</keyword>
<dbReference type="InterPro" id="IPR028427">
    <property type="entry name" value="Met_Sox_Rdtase_MsrB"/>
</dbReference>
<proteinExistence type="predicted"/>
<evidence type="ECO:0000256" key="2">
    <source>
        <dbReference type="ARBA" id="ARBA00023002"/>
    </source>
</evidence>
<reference evidence="6" key="1">
    <citation type="submission" date="2022-07" db="EMBL/GenBank/DDBJ databases">
        <title>Parvularcula maris sp. nov., an algicidal bacterium isolated from seawater.</title>
        <authorList>
            <person name="Li F."/>
        </authorList>
    </citation>
    <scope>NUCLEOTIDE SEQUENCE</scope>
    <source>
        <strain evidence="6">BGMRC 0090</strain>
    </source>
</reference>
<evidence type="ECO:0000313" key="6">
    <source>
        <dbReference type="EMBL" id="MCQ8186166.1"/>
    </source>
</evidence>
<evidence type="ECO:0000259" key="5">
    <source>
        <dbReference type="PROSITE" id="PS51790"/>
    </source>
</evidence>
<dbReference type="NCBIfam" id="TIGR00357">
    <property type="entry name" value="peptide-methionine (R)-S-oxide reductase MsrB"/>
    <property type="match status" value="1"/>
</dbReference>
<keyword evidence="4" id="KW-0732">Signal</keyword>
<dbReference type="PANTHER" id="PTHR10173:SF57">
    <property type="entry name" value="PEPTIDE-METHIONINE (R)-S-OXIDE REDUCTASE"/>
    <property type="match status" value="1"/>
</dbReference>
<evidence type="ECO:0000313" key="7">
    <source>
        <dbReference type="Proteomes" id="UP001142610"/>
    </source>
</evidence>